<reference evidence="3 4" key="1">
    <citation type="submission" date="2019-02" db="EMBL/GenBank/DDBJ databases">
        <title>Opniocepnalus argus genome.</title>
        <authorList>
            <person name="Zhou C."/>
            <person name="Xiao S."/>
        </authorList>
    </citation>
    <scope>NUCLEOTIDE SEQUENCE [LARGE SCALE GENOMIC DNA]</scope>
    <source>
        <strain evidence="3">OARG1902GOOAL</strain>
        <tissue evidence="3">Muscle</tissue>
    </source>
</reference>
<protein>
    <submittedName>
        <fullName evidence="3">Uncharacterized protein</fullName>
    </submittedName>
</protein>
<reference evidence="4" key="2">
    <citation type="submission" date="2019-02" db="EMBL/GenBank/DDBJ databases">
        <title>Opniocepnalus argus Var Kimnra genome.</title>
        <authorList>
            <person name="Zhou C."/>
            <person name="Xiao S."/>
        </authorList>
    </citation>
    <scope>NUCLEOTIDE SEQUENCE [LARGE SCALE GENOMIC DNA]</scope>
</reference>
<feature type="transmembrane region" description="Helical" evidence="2">
    <location>
        <begin position="83"/>
        <end position="104"/>
    </location>
</feature>
<proteinExistence type="predicted"/>
<evidence type="ECO:0000313" key="3">
    <source>
        <dbReference type="EMBL" id="KAF3703149.1"/>
    </source>
</evidence>
<feature type="region of interest" description="Disordered" evidence="1">
    <location>
        <begin position="202"/>
        <end position="231"/>
    </location>
</feature>
<evidence type="ECO:0000256" key="1">
    <source>
        <dbReference type="SAM" id="MobiDB-lite"/>
    </source>
</evidence>
<sequence length="351" mass="38748">MVIEFNHFLLTHCRSRFTKWGNLGEATNSTQNPRPAPNSTAPNSTAPNSTAPNPTAPNSTAPNSTAPNSTAPNPKLQLRNVSLAIFAGLGVGALVMLAVVFINWKKTKGNETQNTNNTTDLEEKVSYASIRFNKNPKVQTDSDEGLPYTSISFNKKTNDKVLVKWLNVTCTSASCLQASALSVSLHNQHEVTKCGHRVSLKSPLQKHNMTEANSQETERDLDNTPKSMAANNGNQKQIIENMVEPDDVVPYTSINIIQKPNDKAKVSLSCCVCWVHDDQISFVSMVDPRATRDKTRDRDTRCNASKGLIDNSDTKQQRNEVRTYGSKLKSRASKHDHNKEFAKVAKPELQS</sequence>
<organism evidence="3 4">
    <name type="scientific">Channa argus</name>
    <name type="common">Northern snakehead</name>
    <name type="synonym">Ophicephalus argus</name>
    <dbReference type="NCBI Taxonomy" id="215402"/>
    <lineage>
        <taxon>Eukaryota</taxon>
        <taxon>Metazoa</taxon>
        <taxon>Chordata</taxon>
        <taxon>Craniata</taxon>
        <taxon>Vertebrata</taxon>
        <taxon>Euteleostomi</taxon>
        <taxon>Actinopterygii</taxon>
        <taxon>Neopterygii</taxon>
        <taxon>Teleostei</taxon>
        <taxon>Neoteleostei</taxon>
        <taxon>Acanthomorphata</taxon>
        <taxon>Anabantaria</taxon>
        <taxon>Anabantiformes</taxon>
        <taxon>Channoidei</taxon>
        <taxon>Channidae</taxon>
        <taxon>Channa</taxon>
    </lineage>
</organism>
<keyword evidence="2" id="KW-0472">Membrane</keyword>
<dbReference type="AlphaFoldDB" id="A0A6G1QL98"/>
<gene>
    <name evidence="3" type="ORF">EXN66_Car018837</name>
</gene>
<feature type="compositionally biased region" description="Basic and acidic residues" evidence="1">
    <location>
        <begin position="333"/>
        <end position="351"/>
    </location>
</feature>
<evidence type="ECO:0000256" key="2">
    <source>
        <dbReference type="SAM" id="Phobius"/>
    </source>
</evidence>
<name>A0A6G1QL98_CHAAH</name>
<accession>A0A6G1QL98</accession>
<feature type="compositionally biased region" description="Basic and acidic residues" evidence="1">
    <location>
        <begin position="312"/>
        <end position="321"/>
    </location>
</feature>
<dbReference type="EMBL" id="CM015729">
    <property type="protein sequence ID" value="KAF3703149.1"/>
    <property type="molecule type" value="Genomic_DNA"/>
</dbReference>
<keyword evidence="2" id="KW-1133">Transmembrane helix</keyword>
<keyword evidence="2" id="KW-0812">Transmembrane</keyword>
<dbReference type="Proteomes" id="UP000503349">
    <property type="component" value="Chromosome 18"/>
</dbReference>
<feature type="compositionally biased region" description="Low complexity" evidence="1">
    <location>
        <begin position="37"/>
        <end position="73"/>
    </location>
</feature>
<feature type="compositionally biased region" description="Basic and acidic residues" evidence="1">
    <location>
        <begin position="291"/>
        <end position="301"/>
    </location>
</feature>
<feature type="region of interest" description="Disordered" evidence="1">
    <location>
        <begin position="291"/>
        <end position="351"/>
    </location>
</feature>
<feature type="region of interest" description="Disordered" evidence="1">
    <location>
        <begin position="24"/>
        <end position="73"/>
    </location>
</feature>
<evidence type="ECO:0000313" key="4">
    <source>
        <dbReference type="Proteomes" id="UP000503349"/>
    </source>
</evidence>
<feature type="compositionally biased region" description="Polar residues" evidence="1">
    <location>
        <begin position="205"/>
        <end position="215"/>
    </location>
</feature>
<keyword evidence="4" id="KW-1185">Reference proteome</keyword>